<evidence type="ECO:0000256" key="1">
    <source>
        <dbReference type="SAM" id="MobiDB-lite"/>
    </source>
</evidence>
<feature type="region of interest" description="Disordered" evidence="1">
    <location>
        <begin position="171"/>
        <end position="208"/>
    </location>
</feature>
<sequence>MLKHWVVVHVDLVNFQAAYLDPKISPISSHPARLRELLVRWLEVQLDHGKIDQKLKLIEKKCEQHDDSSVVAILNIVALARGYSLAADIDTAHHRTRLIDRLETVTVSSKPGRRLKQWTNHNGLRTADTMFTGRSPASGLSTTGSTSSPDKDESSESKSLWDWLMGPDAVSIPQAPTSNKRKTEASSATAGAPAKRRRAEDSTEEQSSYWPCPAWWGKDDGLDDVHKATEQLRKELDMARADIWAIVSKLNKIEQRNGPL</sequence>
<feature type="region of interest" description="Disordered" evidence="1">
    <location>
        <begin position="114"/>
        <end position="158"/>
    </location>
</feature>
<dbReference type="OrthoDB" id="4999716at2759"/>
<keyword evidence="3" id="KW-1185">Reference proteome</keyword>
<reference evidence="2" key="1">
    <citation type="submission" date="2022-10" db="EMBL/GenBank/DDBJ databases">
        <title>Tapping the CABI collections for fungal endophytes: first genome assemblies for Collariella, Neodidymelliopsis, Ascochyta clinopodiicola, Didymella pomorum, Didymosphaeria variabile, Neocosmospora piperis and Neocucurbitaria cava.</title>
        <authorList>
            <person name="Hill R."/>
        </authorList>
    </citation>
    <scope>NUCLEOTIDE SEQUENCE</scope>
    <source>
        <strain evidence="2">IMI 366586</strain>
    </source>
</reference>
<proteinExistence type="predicted"/>
<gene>
    <name evidence="2" type="ORF">N0V84_000782</name>
</gene>
<evidence type="ECO:0000313" key="3">
    <source>
        <dbReference type="Proteomes" id="UP001140502"/>
    </source>
</evidence>
<dbReference type="Proteomes" id="UP001140502">
    <property type="component" value="Unassembled WGS sequence"/>
</dbReference>
<name>A0A9W9BUH5_9HYPO</name>
<accession>A0A9W9BUH5</accession>
<comment type="caution">
    <text evidence="2">The sequence shown here is derived from an EMBL/GenBank/DDBJ whole genome shotgun (WGS) entry which is preliminary data.</text>
</comment>
<dbReference type="EMBL" id="JAPEUR010000007">
    <property type="protein sequence ID" value="KAJ4328777.1"/>
    <property type="molecule type" value="Genomic_DNA"/>
</dbReference>
<feature type="compositionally biased region" description="Low complexity" evidence="1">
    <location>
        <begin position="138"/>
        <end position="148"/>
    </location>
</feature>
<evidence type="ECO:0000313" key="2">
    <source>
        <dbReference type="EMBL" id="KAJ4328777.1"/>
    </source>
</evidence>
<protein>
    <submittedName>
        <fullName evidence="2">Uncharacterized protein</fullName>
    </submittedName>
</protein>
<organism evidence="2 3">
    <name type="scientific">Fusarium piperis</name>
    <dbReference type="NCBI Taxonomy" id="1435070"/>
    <lineage>
        <taxon>Eukaryota</taxon>
        <taxon>Fungi</taxon>
        <taxon>Dikarya</taxon>
        <taxon>Ascomycota</taxon>
        <taxon>Pezizomycotina</taxon>
        <taxon>Sordariomycetes</taxon>
        <taxon>Hypocreomycetidae</taxon>
        <taxon>Hypocreales</taxon>
        <taxon>Nectriaceae</taxon>
        <taxon>Fusarium</taxon>
        <taxon>Fusarium solani species complex</taxon>
    </lineage>
</organism>
<dbReference type="AlphaFoldDB" id="A0A9W9BUH5"/>